<feature type="non-terminal residue" evidence="1">
    <location>
        <position position="1"/>
    </location>
</feature>
<gene>
    <name evidence="1" type="ORF">LCGC14_2049380</name>
</gene>
<proteinExistence type="predicted"/>
<evidence type="ECO:0000313" key="1">
    <source>
        <dbReference type="EMBL" id="KKL75984.1"/>
    </source>
</evidence>
<name>A0A0F9EPL0_9ZZZZ</name>
<reference evidence="1" key="1">
    <citation type="journal article" date="2015" name="Nature">
        <title>Complex archaea that bridge the gap between prokaryotes and eukaryotes.</title>
        <authorList>
            <person name="Spang A."/>
            <person name="Saw J.H."/>
            <person name="Jorgensen S.L."/>
            <person name="Zaremba-Niedzwiedzka K."/>
            <person name="Martijn J."/>
            <person name="Lind A.E."/>
            <person name="van Eijk R."/>
            <person name="Schleper C."/>
            <person name="Guy L."/>
            <person name="Ettema T.J."/>
        </authorList>
    </citation>
    <scope>NUCLEOTIDE SEQUENCE</scope>
</reference>
<protein>
    <recommendedName>
        <fullName evidence="2">DUF1643 domain-containing protein</fullName>
    </recommendedName>
</protein>
<organism evidence="1">
    <name type="scientific">marine sediment metagenome</name>
    <dbReference type="NCBI Taxonomy" id="412755"/>
    <lineage>
        <taxon>unclassified sequences</taxon>
        <taxon>metagenomes</taxon>
        <taxon>ecological metagenomes</taxon>
    </lineage>
</organism>
<evidence type="ECO:0008006" key="2">
    <source>
        <dbReference type="Google" id="ProtNLM"/>
    </source>
</evidence>
<dbReference type="Pfam" id="PF07799">
    <property type="entry name" value="DUF1643"/>
    <property type="match status" value="1"/>
</dbReference>
<dbReference type="AlphaFoldDB" id="A0A0F9EPL0"/>
<comment type="caution">
    <text evidence="1">The sequence shown here is derived from an EMBL/GenBank/DDBJ whole genome shotgun (WGS) entry which is preliminary data.</text>
</comment>
<dbReference type="InterPro" id="IPR012441">
    <property type="entry name" value="DUF1643"/>
</dbReference>
<dbReference type="EMBL" id="LAZR01024190">
    <property type="protein sequence ID" value="KKL75984.1"/>
    <property type="molecule type" value="Genomic_DNA"/>
</dbReference>
<sequence length="167" mass="18791">AITYDDGGADLSQNERYRYRLWRSWGPGARCAFVMLNPSTADASKDDPTIRRCIGYARLWGFDGIEVVNLFALRSTNPKSLYRYDNEFCKGPANDDAIGDAANSSSLVICAWGNHGGLYKRSQIVFVKLRHLCVPHALGVTKQDQPAHPLFLNSNLKPFPWDGRDRR</sequence>
<accession>A0A0F9EPL0</accession>